<dbReference type="AlphaFoldDB" id="A0A915A1Q1"/>
<protein>
    <submittedName>
        <fullName evidence="2">Proteasome activator complex subunit 4 C-terminal domain-containing protein</fullName>
    </submittedName>
</protein>
<keyword evidence="1" id="KW-1185">Reference proteome</keyword>
<organism evidence="1 2">
    <name type="scientific">Parascaris univalens</name>
    <name type="common">Nematode worm</name>
    <dbReference type="NCBI Taxonomy" id="6257"/>
    <lineage>
        <taxon>Eukaryota</taxon>
        <taxon>Metazoa</taxon>
        <taxon>Ecdysozoa</taxon>
        <taxon>Nematoda</taxon>
        <taxon>Chromadorea</taxon>
        <taxon>Rhabditida</taxon>
        <taxon>Spirurina</taxon>
        <taxon>Ascaridomorpha</taxon>
        <taxon>Ascaridoidea</taxon>
        <taxon>Ascarididae</taxon>
        <taxon>Parascaris</taxon>
    </lineage>
</organism>
<accession>A0A915A1Q1</accession>
<evidence type="ECO:0000313" key="2">
    <source>
        <dbReference type="WBParaSite" id="PgE176_g001_t02"/>
    </source>
</evidence>
<dbReference type="Proteomes" id="UP000887569">
    <property type="component" value="Unplaced"/>
</dbReference>
<reference evidence="2" key="1">
    <citation type="submission" date="2022-11" db="UniProtKB">
        <authorList>
            <consortium name="WormBaseParasite"/>
        </authorList>
    </citation>
    <scope>IDENTIFICATION</scope>
</reference>
<sequence length="129" mass="14505">RLKLMQIVTTSAGWRTSEPMNRAIAVVTARIPSALLETERSYIAASLAYPAVFSTACGDQKNIPEQYRLPTVAAVISIFQEEIDQMLRDIKMHKNYKHHKQIVHLFRSLFGTISSENLRASEAAETSKV</sequence>
<evidence type="ECO:0000313" key="1">
    <source>
        <dbReference type="Proteomes" id="UP000887569"/>
    </source>
</evidence>
<name>A0A915A1Q1_PARUN</name>
<dbReference type="WBParaSite" id="PgE176_g001_t02">
    <property type="protein sequence ID" value="PgE176_g001_t02"/>
    <property type="gene ID" value="PgE176_g001"/>
</dbReference>
<proteinExistence type="predicted"/>